<dbReference type="Proteomes" id="UP000503330">
    <property type="component" value="Chromosome"/>
</dbReference>
<dbReference type="Proteomes" id="UP000604383">
    <property type="component" value="Unassembled WGS sequence"/>
</dbReference>
<dbReference type="GO" id="GO:0005737">
    <property type="term" value="C:cytoplasm"/>
    <property type="evidence" value="ECO:0007669"/>
    <property type="project" value="UniProtKB-SubCell"/>
</dbReference>
<evidence type="ECO:0000256" key="6">
    <source>
        <dbReference type="ARBA" id="ARBA00022683"/>
    </source>
</evidence>
<dbReference type="InterPro" id="IPR004720">
    <property type="entry name" value="PTS_IIB_sorbose-sp"/>
</dbReference>
<reference evidence="11" key="2">
    <citation type="journal article" date="2019" name="Nat. Med.">
        <title>A library of human gut bacterial isolates paired with longitudinal multiomics data enables mechanistic microbiome research.</title>
        <authorList>
            <person name="Poyet M."/>
            <person name="Groussin M."/>
            <person name="Gibbons S.M."/>
            <person name="Avila-Pacheco J."/>
            <person name="Jiang X."/>
            <person name="Kearney S.M."/>
            <person name="Perrotta A.R."/>
            <person name="Berdy B."/>
            <person name="Zhao S."/>
            <person name="Lieberman T.D."/>
            <person name="Swanson P.K."/>
            <person name="Smith M."/>
            <person name="Roesemann S."/>
            <person name="Alexander J.E."/>
            <person name="Rich S.A."/>
            <person name="Livny J."/>
            <person name="Vlamakis H."/>
            <person name="Clish C."/>
            <person name="Bullock K."/>
            <person name="Deik A."/>
            <person name="Scott J."/>
            <person name="Pierce K.A."/>
            <person name="Xavier R.J."/>
            <person name="Alm E.J."/>
        </authorList>
    </citation>
    <scope>NUCLEOTIDE SEQUENCE</scope>
    <source>
        <strain evidence="11">BIOML-A12</strain>
    </source>
</reference>
<evidence type="ECO:0000313" key="13">
    <source>
        <dbReference type="Proteomes" id="UP000030008"/>
    </source>
</evidence>
<evidence type="ECO:0000256" key="7">
    <source>
        <dbReference type="ARBA" id="ARBA00022777"/>
    </source>
</evidence>
<evidence type="ECO:0000256" key="2">
    <source>
        <dbReference type="ARBA" id="ARBA00022448"/>
    </source>
</evidence>
<keyword evidence="4 10" id="KW-0762">Sugar transport</keyword>
<evidence type="ECO:0000313" key="12">
    <source>
        <dbReference type="EMBL" id="QJA04939.1"/>
    </source>
</evidence>
<dbReference type="GO" id="GO:0016301">
    <property type="term" value="F:kinase activity"/>
    <property type="evidence" value="ECO:0007669"/>
    <property type="project" value="UniProtKB-KW"/>
</dbReference>
<organism evidence="9 13">
    <name type="scientific">Clostridium innocuum</name>
    <dbReference type="NCBI Taxonomy" id="1522"/>
    <lineage>
        <taxon>Bacteria</taxon>
        <taxon>Bacillati</taxon>
        <taxon>Bacillota</taxon>
        <taxon>Clostridia</taxon>
        <taxon>Eubacteriales</taxon>
        <taxon>Clostridiaceae</taxon>
        <taxon>Clostridium</taxon>
    </lineage>
</organism>
<dbReference type="EMBL" id="JAKTMA010000056">
    <property type="protein sequence ID" value="MCR0235237.1"/>
    <property type="molecule type" value="Genomic_DNA"/>
</dbReference>
<dbReference type="PROSITE" id="PS51101">
    <property type="entry name" value="PTS_EIIB_TYPE_4"/>
    <property type="match status" value="1"/>
</dbReference>
<dbReference type="EMBL" id="CP048838">
    <property type="protein sequence ID" value="QJA04939.1"/>
    <property type="molecule type" value="Genomic_DNA"/>
</dbReference>
<name>A0A099IB28_CLOIN</name>
<reference evidence="10" key="4">
    <citation type="journal article" date="2022" name="Clin. Infect. Dis.">
        <title>Association between Clostridium innocuum and antibiotic-associated diarrhea in adults and children: A cross-sectional study and comparative genomics analysis.</title>
        <authorList>
            <person name="Cherny K.E."/>
            <person name="Muscat E.B."/>
            <person name="Balaji A."/>
            <person name="Mukherjee J."/>
            <person name="Ozer E.A."/>
            <person name="Angarone M.P."/>
            <person name="Hauser A.R."/>
            <person name="Sichel J.S."/>
            <person name="Amponsah E."/>
            <person name="Kociolek L.K."/>
        </authorList>
    </citation>
    <scope>NUCLEOTIDE SEQUENCE</scope>
    <source>
        <strain evidence="10">NU1-AC-029v</strain>
    </source>
</reference>
<gene>
    <name evidence="9" type="ORF">CIAN88_05165</name>
    <name evidence="12" type="ORF">G4D54_22125</name>
    <name evidence="11" type="ORF">GT664_16495</name>
    <name evidence="10" type="ORF">MKC95_20945</name>
</gene>
<dbReference type="InterPro" id="IPR036667">
    <property type="entry name" value="PTS_IIB_sorbose-sp_sf"/>
</dbReference>
<feature type="domain" description="PTS EIIB type-4" evidence="8">
    <location>
        <begin position="1"/>
        <end position="156"/>
    </location>
</feature>
<reference evidence="9 13" key="1">
    <citation type="submission" date="2014-08" db="EMBL/GenBank/DDBJ databases">
        <title>Clostridium innocuum, an unnegligible vancomycin-resistant pathogen causing extra-intestinal infections.</title>
        <authorList>
            <person name="Feng Y."/>
            <person name="Chiu C.-H."/>
        </authorList>
    </citation>
    <scope>NUCLEOTIDE SEQUENCE [LARGE SCALE GENOMIC DNA]</scope>
    <source>
        <strain evidence="9 13">AN88</strain>
    </source>
</reference>
<evidence type="ECO:0000256" key="4">
    <source>
        <dbReference type="ARBA" id="ARBA00022597"/>
    </source>
</evidence>
<evidence type="ECO:0000313" key="14">
    <source>
        <dbReference type="Proteomes" id="UP000503330"/>
    </source>
</evidence>
<dbReference type="Gene3D" id="3.40.35.10">
    <property type="entry name" value="Phosphotransferase system, sorbose subfamily IIB component"/>
    <property type="match status" value="1"/>
</dbReference>
<evidence type="ECO:0000259" key="8">
    <source>
        <dbReference type="PROSITE" id="PS51101"/>
    </source>
</evidence>
<keyword evidence="5" id="KW-0808">Transferase</keyword>
<evidence type="ECO:0000313" key="10">
    <source>
        <dbReference type="EMBL" id="MCR0235237.1"/>
    </source>
</evidence>
<dbReference type="Proteomes" id="UP001203972">
    <property type="component" value="Unassembled WGS sequence"/>
</dbReference>
<dbReference type="GeneID" id="61928296"/>
<keyword evidence="3" id="KW-0963">Cytoplasm</keyword>
<accession>A0A099IB28</accession>
<dbReference type="RefSeq" id="WP_002606469.1">
    <property type="nucleotide sequence ID" value="NZ_AP025565.1"/>
</dbReference>
<dbReference type="GO" id="GO:0009401">
    <property type="term" value="P:phosphoenolpyruvate-dependent sugar phosphotransferase system"/>
    <property type="evidence" value="ECO:0007669"/>
    <property type="project" value="UniProtKB-KW"/>
</dbReference>
<dbReference type="SUPFAM" id="SSF52728">
    <property type="entry name" value="PTS IIb component"/>
    <property type="match status" value="1"/>
</dbReference>
<evidence type="ECO:0000256" key="3">
    <source>
        <dbReference type="ARBA" id="ARBA00022490"/>
    </source>
</evidence>
<dbReference type="EMBL" id="JQIF01000022">
    <property type="protein sequence ID" value="KGJ54148.1"/>
    <property type="molecule type" value="Genomic_DNA"/>
</dbReference>
<dbReference type="EMBL" id="WWTN01000033">
    <property type="protein sequence ID" value="MZH57301.1"/>
    <property type="molecule type" value="Genomic_DNA"/>
</dbReference>
<dbReference type="GO" id="GO:0008982">
    <property type="term" value="F:protein-N(PI)-phosphohistidine-sugar phosphotransferase activity"/>
    <property type="evidence" value="ECO:0007669"/>
    <property type="project" value="InterPro"/>
</dbReference>
<evidence type="ECO:0000313" key="11">
    <source>
        <dbReference type="EMBL" id="MZH57301.1"/>
    </source>
</evidence>
<evidence type="ECO:0000256" key="5">
    <source>
        <dbReference type="ARBA" id="ARBA00022679"/>
    </source>
</evidence>
<proteinExistence type="predicted"/>
<keyword evidence="6" id="KW-0598">Phosphotransferase system</keyword>
<dbReference type="Proteomes" id="UP000030008">
    <property type="component" value="Unassembled WGS sequence"/>
</dbReference>
<evidence type="ECO:0000313" key="9">
    <source>
        <dbReference type="EMBL" id="KGJ54148.1"/>
    </source>
</evidence>
<evidence type="ECO:0000256" key="1">
    <source>
        <dbReference type="ARBA" id="ARBA00004496"/>
    </source>
</evidence>
<dbReference type="Pfam" id="PF03830">
    <property type="entry name" value="PTSIIB_sorb"/>
    <property type="match status" value="1"/>
</dbReference>
<comment type="subcellular location">
    <subcellularLocation>
        <location evidence="1">Cytoplasm</location>
    </subcellularLocation>
</comment>
<sequence length="156" mass="17579">MISLFRIDFRLLHYQTSQVWPKKLDINMIVVANDAVIQDPLRMSLMKMSAPANCGLKILSVEKAGLFLMDPKNERRRIELLVETPKDALRIIRSVPGIQHLNVALMKGGPGKKMVCPSLAFAPEDYDDLRSIVDLGVKAESYVTPDERPVSITKYL</sequence>
<keyword evidence="2" id="KW-0813">Transport</keyword>
<reference evidence="12 14" key="3">
    <citation type="submission" date="2020-02" db="EMBL/GenBank/DDBJ databases">
        <authorList>
            <person name="Kociolek L.K."/>
            <person name="Ozer E.A."/>
        </authorList>
    </citation>
    <scope>NUCLEOTIDE SEQUENCE [LARGE SCALE GENOMIC DNA]</scope>
    <source>
        <strain evidence="12 14">ATCC 14501</strain>
    </source>
</reference>
<protein>
    <submittedName>
        <fullName evidence="9">PTS sorbose transporter subunit IIB</fullName>
    </submittedName>
    <submittedName>
        <fullName evidence="10">PTS sugar transporter subunit IIB</fullName>
    </submittedName>
    <submittedName>
        <fullName evidence="11">PTS transporter subunit IIB</fullName>
    </submittedName>
</protein>
<dbReference type="AlphaFoldDB" id="A0A099IB28"/>
<keyword evidence="7" id="KW-0418">Kinase</keyword>